<reference evidence="12 13" key="1">
    <citation type="journal article" date="2013" name="Genome Announc.">
        <title>Draft Genome Sequence of Sphingobium quisquiliarum Strain P25T, a Novel Hexachlorocyclohexane (HCH)-Degrading Bacterium Isolated from an HCH Dumpsite.</title>
        <authorList>
            <person name="Kumar Singh A."/>
            <person name="Sangwan N."/>
            <person name="Sharma A."/>
            <person name="Gupta V."/>
            <person name="Khurana J.P."/>
            <person name="Lal R."/>
        </authorList>
    </citation>
    <scope>NUCLEOTIDE SEQUENCE [LARGE SCALE GENOMIC DNA]</scope>
    <source>
        <strain evidence="12 13">P25</strain>
    </source>
</reference>
<keyword evidence="5" id="KW-0812">Transmembrane</keyword>
<protein>
    <recommendedName>
        <fullName evidence="11">TonB-dependent receptor-like beta-barrel domain-containing protein</fullName>
    </recommendedName>
</protein>
<evidence type="ECO:0000256" key="10">
    <source>
        <dbReference type="ARBA" id="ARBA00023237"/>
    </source>
</evidence>
<keyword evidence="4" id="KW-0410">Iron transport</keyword>
<keyword evidence="8" id="KW-0798">TonB box</keyword>
<dbReference type="GO" id="GO:0006826">
    <property type="term" value="P:iron ion transport"/>
    <property type="evidence" value="ECO:0007669"/>
    <property type="project" value="UniProtKB-KW"/>
</dbReference>
<keyword evidence="9" id="KW-0472">Membrane</keyword>
<dbReference type="InterPro" id="IPR000531">
    <property type="entry name" value="Beta-barrel_TonB"/>
</dbReference>
<evidence type="ECO:0000256" key="7">
    <source>
        <dbReference type="ARBA" id="ARBA00023065"/>
    </source>
</evidence>
<comment type="caution">
    <text evidence="12">The sequence shown here is derived from an EMBL/GenBank/DDBJ whole genome shotgun (WGS) entry which is preliminary data.</text>
</comment>
<evidence type="ECO:0000259" key="11">
    <source>
        <dbReference type="Pfam" id="PF00593"/>
    </source>
</evidence>
<dbReference type="Pfam" id="PF00593">
    <property type="entry name" value="TonB_dep_Rec_b-barrel"/>
    <property type="match status" value="1"/>
</dbReference>
<dbReference type="AlphaFoldDB" id="T0H7G8"/>
<name>T0H7G8_9SPHN</name>
<evidence type="ECO:0000313" key="12">
    <source>
        <dbReference type="EMBL" id="EQB08048.1"/>
    </source>
</evidence>
<sequence length="459" mass="50927">MGYSSQGGFYDTSAEQEPIYKAKSGGLSLKIEQEADFAQFVSITAFRESRATSVVDFLSNPQRGLVIALNPHERQFTQELQILSPEGSDIKWIGGLFYYRNKGEYDPFEVRAYPALTHAPGPIVTRSTGQMTTDSISAFAQATFPLGKTTRLTTGIRYTRDKREATNYEQVLPSFAPPGDPIIYPVRRSKSSKPTWRISLDQDLGPNVLGYASYNRGFKSGLYNLQEPTADALKPEKIDAYEVGLKADLFNRMLRLNIAGFYYDYTNLQLLRAEGGKTQLLNASSAKIYGLDFEGTLVPVEGLTLRAGVGLLHSRYGDFPNAVQTTPIVDPVTGLPTGGNMTGPLNAKGNHTVFVPDYTINVSAAYERRFDAGTLGATVGYYYSGRRYFEIDNRLSQDPYGLLSAELSWTLPNDHLRVRVWGRNLANEKVFRQITEQAVIDGVIADAPRTYGAALDFRF</sequence>
<evidence type="ECO:0000256" key="1">
    <source>
        <dbReference type="ARBA" id="ARBA00004571"/>
    </source>
</evidence>
<evidence type="ECO:0000256" key="2">
    <source>
        <dbReference type="ARBA" id="ARBA00022448"/>
    </source>
</evidence>
<dbReference type="SUPFAM" id="SSF56935">
    <property type="entry name" value="Porins"/>
    <property type="match status" value="1"/>
</dbReference>
<dbReference type="Gene3D" id="2.40.170.20">
    <property type="entry name" value="TonB-dependent receptor, beta-barrel domain"/>
    <property type="match status" value="1"/>
</dbReference>
<dbReference type="InterPro" id="IPR039426">
    <property type="entry name" value="TonB-dep_rcpt-like"/>
</dbReference>
<dbReference type="InterPro" id="IPR036942">
    <property type="entry name" value="Beta-barrel_TonB_sf"/>
</dbReference>
<gene>
    <name evidence="12" type="ORF">L288_08965</name>
</gene>
<evidence type="ECO:0000256" key="4">
    <source>
        <dbReference type="ARBA" id="ARBA00022496"/>
    </source>
</evidence>
<keyword evidence="3" id="KW-1134">Transmembrane beta strand</keyword>
<dbReference type="GO" id="GO:0009279">
    <property type="term" value="C:cell outer membrane"/>
    <property type="evidence" value="ECO:0007669"/>
    <property type="project" value="UniProtKB-SubCell"/>
</dbReference>
<dbReference type="PATRIC" id="fig|1329909.3.peg.1734"/>
<keyword evidence="6" id="KW-0408">Iron</keyword>
<keyword evidence="10" id="KW-0998">Cell outer membrane</keyword>
<proteinExistence type="predicted"/>
<evidence type="ECO:0000256" key="3">
    <source>
        <dbReference type="ARBA" id="ARBA00022452"/>
    </source>
</evidence>
<dbReference type="Proteomes" id="UP000015525">
    <property type="component" value="Unassembled WGS sequence"/>
</dbReference>
<keyword evidence="2" id="KW-0813">Transport</keyword>
<evidence type="ECO:0000256" key="9">
    <source>
        <dbReference type="ARBA" id="ARBA00023136"/>
    </source>
</evidence>
<evidence type="ECO:0000256" key="8">
    <source>
        <dbReference type="ARBA" id="ARBA00023077"/>
    </source>
</evidence>
<dbReference type="EMBL" id="ATHO01000072">
    <property type="protein sequence ID" value="EQB08048.1"/>
    <property type="molecule type" value="Genomic_DNA"/>
</dbReference>
<dbReference type="PANTHER" id="PTHR32552">
    <property type="entry name" value="FERRICHROME IRON RECEPTOR-RELATED"/>
    <property type="match status" value="1"/>
</dbReference>
<keyword evidence="7" id="KW-0406">Ion transport</keyword>
<comment type="subcellular location">
    <subcellularLocation>
        <location evidence="1">Cell outer membrane</location>
        <topology evidence="1">Multi-pass membrane protein</topology>
    </subcellularLocation>
</comment>
<accession>T0H7G8</accession>
<evidence type="ECO:0000256" key="6">
    <source>
        <dbReference type="ARBA" id="ARBA00023004"/>
    </source>
</evidence>
<dbReference type="PANTHER" id="PTHR32552:SF81">
    <property type="entry name" value="TONB-DEPENDENT OUTER MEMBRANE RECEPTOR"/>
    <property type="match status" value="1"/>
</dbReference>
<dbReference type="RefSeq" id="WP_021238066.1">
    <property type="nucleotide sequence ID" value="NZ_ATHO01000072.1"/>
</dbReference>
<evidence type="ECO:0000256" key="5">
    <source>
        <dbReference type="ARBA" id="ARBA00022692"/>
    </source>
</evidence>
<organism evidence="12 13">
    <name type="scientific">Sphingobium quisquiliarum P25</name>
    <dbReference type="NCBI Taxonomy" id="1329909"/>
    <lineage>
        <taxon>Bacteria</taxon>
        <taxon>Pseudomonadati</taxon>
        <taxon>Pseudomonadota</taxon>
        <taxon>Alphaproteobacteria</taxon>
        <taxon>Sphingomonadales</taxon>
        <taxon>Sphingomonadaceae</taxon>
        <taxon>Sphingobium</taxon>
    </lineage>
</organism>
<evidence type="ECO:0000313" key="13">
    <source>
        <dbReference type="Proteomes" id="UP000015525"/>
    </source>
</evidence>
<feature type="domain" description="TonB-dependent receptor-like beta-barrel" evidence="11">
    <location>
        <begin position="46"/>
        <end position="425"/>
    </location>
</feature>
<keyword evidence="13" id="KW-1185">Reference proteome</keyword>